<feature type="region of interest" description="Disordered" evidence="1">
    <location>
        <begin position="1"/>
        <end position="45"/>
    </location>
</feature>
<reference evidence="2 3" key="1">
    <citation type="journal article" date="2024" name="Plant Biotechnol. J.">
        <title>Dendrobium thyrsiflorum genome and its molecular insights into genes involved in important horticultural traits.</title>
        <authorList>
            <person name="Chen B."/>
            <person name="Wang J.Y."/>
            <person name="Zheng P.J."/>
            <person name="Li K.L."/>
            <person name="Liang Y.M."/>
            <person name="Chen X.F."/>
            <person name="Zhang C."/>
            <person name="Zhao X."/>
            <person name="He X."/>
            <person name="Zhang G.Q."/>
            <person name="Liu Z.J."/>
            <person name="Xu Q."/>
        </authorList>
    </citation>
    <scope>NUCLEOTIDE SEQUENCE [LARGE SCALE GENOMIC DNA]</scope>
    <source>
        <strain evidence="2">GZMU011</strain>
    </source>
</reference>
<evidence type="ECO:0000256" key="1">
    <source>
        <dbReference type="SAM" id="MobiDB-lite"/>
    </source>
</evidence>
<comment type="caution">
    <text evidence="2">The sequence shown here is derived from an EMBL/GenBank/DDBJ whole genome shotgun (WGS) entry which is preliminary data.</text>
</comment>
<gene>
    <name evidence="2" type="ORF">M5K25_019478</name>
</gene>
<feature type="compositionally biased region" description="Basic and acidic residues" evidence="1">
    <location>
        <begin position="1"/>
        <end position="25"/>
    </location>
</feature>
<proteinExistence type="predicted"/>
<feature type="region of interest" description="Disordered" evidence="1">
    <location>
        <begin position="257"/>
        <end position="286"/>
    </location>
</feature>
<keyword evidence="3" id="KW-1185">Reference proteome</keyword>
<dbReference type="Proteomes" id="UP001552299">
    <property type="component" value="Unassembled WGS sequence"/>
</dbReference>
<organism evidence="2 3">
    <name type="scientific">Dendrobium thyrsiflorum</name>
    <name type="common">Pinecone-like raceme dendrobium</name>
    <name type="synonym">Orchid</name>
    <dbReference type="NCBI Taxonomy" id="117978"/>
    <lineage>
        <taxon>Eukaryota</taxon>
        <taxon>Viridiplantae</taxon>
        <taxon>Streptophyta</taxon>
        <taxon>Embryophyta</taxon>
        <taxon>Tracheophyta</taxon>
        <taxon>Spermatophyta</taxon>
        <taxon>Magnoliopsida</taxon>
        <taxon>Liliopsida</taxon>
        <taxon>Asparagales</taxon>
        <taxon>Orchidaceae</taxon>
        <taxon>Epidendroideae</taxon>
        <taxon>Malaxideae</taxon>
        <taxon>Dendrobiinae</taxon>
        <taxon>Dendrobium</taxon>
    </lineage>
</organism>
<evidence type="ECO:0000313" key="2">
    <source>
        <dbReference type="EMBL" id="KAL0911344.1"/>
    </source>
</evidence>
<sequence length="560" mass="63738">MYKFDQEIMTGDHHPSRDPMTKGDSRPAAQNDGERGSSKGVKSDEVASTVTGDSLIIFYKKFHFPNDLMVKVPKRSDRVCLPPPGYLTISESSLRAGLRFPPPLELINISTMCGVSLSQFSHRAMSVMMGLIAFFRDRGAVLTPEYLLRMGRFILDTQGRVTFRSKWLDMRTRDPLKSWAHAFFYVKNDWGLIEKWGRMKDLPVPLHVGEEDILRVLNIPDVEHLLFEVRYLTKYIEEEFLFKVGLSIQAGRSEANKLKKSSKVHEPPALSSEVPSKRKNDDPPTLLKKQKKLEGISTSTSLILLDSSPDKLHVPGEVMKHQCLGRRKANDLLSRRMELEVELTQTLTEWNDEFVKVKYLQGEYQRKYNQKTKEVKVLEVELTDCRTKLANIMTATSLKNQQVDRLQIELVEAQDMIEKLLKDQKVSGEKVAILEAENKKSRTLIAEKEAALFGLESSRVIEDFKKSIAFKTIIQDHVQEAREHIYNVEVKALEQQCMDEGFTRGFLKGVRLVQRKAGVKIDGLTTSQASEDPSSDLDGAEIESELRKAFSSDDESVDVE</sequence>
<feature type="compositionally biased region" description="Basic and acidic residues" evidence="1">
    <location>
        <begin position="32"/>
        <end position="45"/>
    </location>
</feature>
<evidence type="ECO:0000313" key="3">
    <source>
        <dbReference type="Proteomes" id="UP001552299"/>
    </source>
</evidence>
<name>A0ABD0UEV8_DENTH</name>
<accession>A0ABD0UEV8</accession>
<dbReference type="AlphaFoldDB" id="A0ABD0UEV8"/>
<dbReference type="EMBL" id="JANQDX010000015">
    <property type="protein sequence ID" value="KAL0911344.1"/>
    <property type="molecule type" value="Genomic_DNA"/>
</dbReference>
<protein>
    <submittedName>
        <fullName evidence="2">Uncharacterized protein</fullName>
    </submittedName>
</protein>